<name>A0A1H7SGH3_9BACT</name>
<dbReference type="EMBL" id="FOBB01000002">
    <property type="protein sequence ID" value="SEL71583.1"/>
    <property type="molecule type" value="Genomic_DNA"/>
</dbReference>
<dbReference type="AlphaFoldDB" id="A0A1H7SGH3"/>
<dbReference type="Gene3D" id="3.40.390.70">
    <property type="match status" value="1"/>
</dbReference>
<dbReference type="GO" id="GO:0016787">
    <property type="term" value="F:hydrolase activity"/>
    <property type="evidence" value="ECO:0007669"/>
    <property type="project" value="UniProtKB-KW"/>
</dbReference>
<sequence>MMILKDNIQMKHILLAGAFLLCLLTACKKDDDLGDIDNIPGLGGDTWTPGPIDNWIKDSLTVPYNIAVKYKWDQGELELNRTLVPPKEEKIIPVLSSIKKVWINNYVAEAGEIFMKRLCPKFFVLVGSASYNPDGTITLGTAEGGRRIVLYVLNDFRIKSMSDYTPSDSNNVKMMFHTIEHEFGHILHQNVLYTPDFKRISVGRYTSNWNNVSDETAHQDGFISAYAMSAPDEDFVEMISIMLTEGKAGFDNLVNSITGTSPNGTTAEVAKDKLRQKETIVVNYFSDTWHINFYNLQARTRASIVALIK</sequence>
<evidence type="ECO:0000313" key="2">
    <source>
        <dbReference type="Proteomes" id="UP000198984"/>
    </source>
</evidence>
<keyword evidence="1" id="KW-0449">Lipoprotein</keyword>
<evidence type="ECO:0000313" key="1">
    <source>
        <dbReference type="EMBL" id="SEL71583.1"/>
    </source>
</evidence>
<dbReference type="PROSITE" id="PS51257">
    <property type="entry name" value="PROKAR_LIPOPROTEIN"/>
    <property type="match status" value="1"/>
</dbReference>
<organism evidence="1 2">
    <name type="scientific">Chitinophaga rupis</name>
    <dbReference type="NCBI Taxonomy" id="573321"/>
    <lineage>
        <taxon>Bacteria</taxon>
        <taxon>Pseudomonadati</taxon>
        <taxon>Bacteroidota</taxon>
        <taxon>Chitinophagia</taxon>
        <taxon>Chitinophagales</taxon>
        <taxon>Chitinophagaceae</taxon>
        <taxon>Chitinophaga</taxon>
    </lineage>
</organism>
<dbReference type="STRING" id="573321.SAMN04488505_102926"/>
<accession>A0A1H7SGH3</accession>
<dbReference type="Proteomes" id="UP000198984">
    <property type="component" value="Unassembled WGS sequence"/>
</dbReference>
<keyword evidence="2" id="KW-1185">Reference proteome</keyword>
<keyword evidence="1" id="KW-0378">Hydrolase</keyword>
<dbReference type="NCBIfam" id="TIGR04549">
    <property type="entry name" value="LP_HExxH_w_tonB"/>
    <property type="match status" value="1"/>
</dbReference>
<reference evidence="1 2" key="1">
    <citation type="submission" date="2016-10" db="EMBL/GenBank/DDBJ databases">
        <authorList>
            <person name="de Groot N.N."/>
        </authorList>
    </citation>
    <scope>NUCLEOTIDE SEQUENCE [LARGE SCALE GENOMIC DNA]</scope>
    <source>
        <strain evidence="1 2">DSM 21039</strain>
    </source>
</reference>
<proteinExistence type="predicted"/>
<gene>
    <name evidence="1" type="ORF">SAMN04488505_102926</name>
</gene>
<protein>
    <submittedName>
        <fullName evidence="1">Substrate import-associated zinc metallohydrolase lipoprotein</fullName>
    </submittedName>
</protein>
<dbReference type="Pfam" id="PF15890">
    <property type="entry name" value="Peptidase_Mx1"/>
    <property type="match status" value="1"/>
</dbReference>
<dbReference type="SUPFAM" id="SSF55486">
    <property type="entry name" value="Metalloproteases ('zincins'), catalytic domain"/>
    <property type="match status" value="1"/>
</dbReference>
<dbReference type="InterPro" id="IPR030890">
    <property type="entry name" value="LP_HExxH_w_TonB"/>
</dbReference>